<accession>A0A0F9CEC0</accession>
<gene>
    <name evidence="1" type="ORF">LCGC14_2335960</name>
</gene>
<organism evidence="1">
    <name type="scientific">marine sediment metagenome</name>
    <dbReference type="NCBI Taxonomy" id="412755"/>
    <lineage>
        <taxon>unclassified sequences</taxon>
        <taxon>metagenomes</taxon>
        <taxon>ecological metagenomes</taxon>
    </lineage>
</organism>
<reference evidence="1" key="1">
    <citation type="journal article" date="2015" name="Nature">
        <title>Complex archaea that bridge the gap between prokaryotes and eukaryotes.</title>
        <authorList>
            <person name="Spang A."/>
            <person name="Saw J.H."/>
            <person name="Jorgensen S.L."/>
            <person name="Zaremba-Niedzwiedzka K."/>
            <person name="Martijn J."/>
            <person name="Lind A.E."/>
            <person name="van Eijk R."/>
            <person name="Schleper C."/>
            <person name="Guy L."/>
            <person name="Ettema T.J."/>
        </authorList>
    </citation>
    <scope>NUCLEOTIDE SEQUENCE</scope>
</reference>
<evidence type="ECO:0000313" key="1">
    <source>
        <dbReference type="EMBL" id="KKL47394.1"/>
    </source>
</evidence>
<protein>
    <recommendedName>
        <fullName evidence="2">HK97 gp10 family phage protein</fullName>
    </recommendedName>
</protein>
<dbReference type="AlphaFoldDB" id="A0A0F9CEC0"/>
<name>A0A0F9CEC0_9ZZZZ</name>
<comment type="caution">
    <text evidence="1">The sequence shown here is derived from an EMBL/GenBank/DDBJ whole genome shotgun (WGS) entry which is preliminary data.</text>
</comment>
<proteinExistence type="predicted"/>
<evidence type="ECO:0008006" key="2">
    <source>
        <dbReference type="Google" id="ProtNLM"/>
    </source>
</evidence>
<sequence length="128" mass="14486">MSLKVQIKVLGLKEFIRKINTISNDQRKKVFSVISRGAIKIENTTKRVAPVKEGQLRANVNHEINIVRDRIFAKIGVNDNVGYALAVEKRKGTQARKPGKIIPYLKPSFRVHKKQILKDIKDAAKSLT</sequence>
<dbReference type="EMBL" id="LAZR01033680">
    <property type="protein sequence ID" value="KKL47394.1"/>
    <property type="molecule type" value="Genomic_DNA"/>
</dbReference>